<protein>
    <submittedName>
        <fullName evidence="4">TetR/AcrR family transcriptional regulator</fullName>
    </submittedName>
</protein>
<evidence type="ECO:0000259" key="3">
    <source>
        <dbReference type="PROSITE" id="PS50977"/>
    </source>
</evidence>
<dbReference type="PANTHER" id="PTHR30055:SF223">
    <property type="entry name" value="HTH-TYPE TRANSCRIPTIONAL REGULATOR UIDR"/>
    <property type="match status" value="1"/>
</dbReference>
<dbReference type="Gene3D" id="1.10.357.10">
    <property type="entry name" value="Tetracycline Repressor, domain 2"/>
    <property type="match status" value="1"/>
</dbReference>
<evidence type="ECO:0000256" key="2">
    <source>
        <dbReference type="PROSITE-ProRule" id="PRU00335"/>
    </source>
</evidence>
<comment type="caution">
    <text evidence="4">The sequence shown here is derived from an EMBL/GenBank/DDBJ whole genome shotgun (WGS) entry which is preliminary data.</text>
</comment>
<dbReference type="Proteomes" id="UP001165269">
    <property type="component" value="Unassembled WGS sequence"/>
</dbReference>
<dbReference type="InterPro" id="IPR001647">
    <property type="entry name" value="HTH_TetR"/>
</dbReference>
<keyword evidence="1 2" id="KW-0238">DNA-binding</keyword>
<reference evidence="4" key="1">
    <citation type="submission" date="2022-03" db="EMBL/GenBank/DDBJ databases">
        <title>Streptomyces 7R015 and 7R016 isolated from Barleria lupulina in Thailand.</title>
        <authorList>
            <person name="Kanchanasin P."/>
            <person name="Phongsopitanun W."/>
            <person name="Tanasupawat S."/>
        </authorList>
    </citation>
    <scope>NUCLEOTIDE SEQUENCE</scope>
    <source>
        <strain evidence="4">7R015</strain>
    </source>
</reference>
<name>A0ABS9Y9W9_9ACTN</name>
<dbReference type="InterPro" id="IPR009057">
    <property type="entry name" value="Homeodomain-like_sf"/>
</dbReference>
<dbReference type="EMBL" id="JALDAY010000006">
    <property type="protein sequence ID" value="MCI3273416.1"/>
    <property type="molecule type" value="Genomic_DNA"/>
</dbReference>
<dbReference type="PROSITE" id="PS50977">
    <property type="entry name" value="HTH_TETR_2"/>
    <property type="match status" value="1"/>
</dbReference>
<dbReference type="PRINTS" id="PR00455">
    <property type="entry name" value="HTHTETR"/>
</dbReference>
<feature type="DNA-binding region" description="H-T-H motif" evidence="2">
    <location>
        <begin position="32"/>
        <end position="51"/>
    </location>
</feature>
<dbReference type="SUPFAM" id="SSF46689">
    <property type="entry name" value="Homeodomain-like"/>
    <property type="match status" value="1"/>
</dbReference>
<proteinExistence type="predicted"/>
<evidence type="ECO:0000313" key="5">
    <source>
        <dbReference type="Proteomes" id="UP001165269"/>
    </source>
</evidence>
<keyword evidence="5" id="KW-1185">Reference proteome</keyword>
<evidence type="ECO:0000313" key="4">
    <source>
        <dbReference type="EMBL" id="MCI3273416.1"/>
    </source>
</evidence>
<dbReference type="InterPro" id="IPR050109">
    <property type="entry name" value="HTH-type_TetR-like_transc_reg"/>
</dbReference>
<dbReference type="Pfam" id="PF00440">
    <property type="entry name" value="TetR_N"/>
    <property type="match status" value="1"/>
</dbReference>
<evidence type="ECO:0000256" key="1">
    <source>
        <dbReference type="ARBA" id="ARBA00023125"/>
    </source>
</evidence>
<sequence length="206" mass="22265">MAGRRLTREQRRAQLLDTALAIVREEGADVLTLARVAEEAGVSKPVAYEHFATRTGLLTALYRRIDQQQTEAATAALDTQAHSLAETARVLTEAYVDCVLHIGKEFGTVTAALSSIAGTESLLREGRERYAELYLRALERFVPLPKGEGMPLMLGVIGATEALAREVIEHRLGRTEAVAVASRIMLGAVTGPEEQGVNTSPLDRSA</sequence>
<gene>
    <name evidence="4" type="ORF">MQP27_20135</name>
</gene>
<dbReference type="PANTHER" id="PTHR30055">
    <property type="entry name" value="HTH-TYPE TRANSCRIPTIONAL REGULATOR RUTR"/>
    <property type="match status" value="1"/>
</dbReference>
<dbReference type="RefSeq" id="WP_242766670.1">
    <property type="nucleotide sequence ID" value="NZ_JALDAY010000006.1"/>
</dbReference>
<organism evidence="4 5">
    <name type="scientific">Streptomyces cylindrosporus</name>
    <dbReference type="NCBI Taxonomy" id="2927583"/>
    <lineage>
        <taxon>Bacteria</taxon>
        <taxon>Bacillati</taxon>
        <taxon>Actinomycetota</taxon>
        <taxon>Actinomycetes</taxon>
        <taxon>Kitasatosporales</taxon>
        <taxon>Streptomycetaceae</taxon>
        <taxon>Streptomyces</taxon>
    </lineage>
</organism>
<feature type="domain" description="HTH tetR-type" evidence="3">
    <location>
        <begin position="9"/>
        <end position="69"/>
    </location>
</feature>
<accession>A0ABS9Y9W9</accession>